<dbReference type="Proteomes" id="UP000261540">
    <property type="component" value="Unplaced"/>
</dbReference>
<name>A0A3B3TH06_9TELE</name>
<reference evidence="1" key="1">
    <citation type="submission" date="2025-08" db="UniProtKB">
        <authorList>
            <consortium name="Ensembl"/>
        </authorList>
    </citation>
    <scope>IDENTIFICATION</scope>
</reference>
<accession>A0A3B3TH06</accession>
<organism evidence="1 2">
    <name type="scientific">Paramormyrops kingsleyae</name>
    <dbReference type="NCBI Taxonomy" id="1676925"/>
    <lineage>
        <taxon>Eukaryota</taxon>
        <taxon>Metazoa</taxon>
        <taxon>Chordata</taxon>
        <taxon>Craniata</taxon>
        <taxon>Vertebrata</taxon>
        <taxon>Euteleostomi</taxon>
        <taxon>Actinopterygii</taxon>
        <taxon>Neopterygii</taxon>
        <taxon>Teleostei</taxon>
        <taxon>Osteoglossocephala</taxon>
        <taxon>Osteoglossomorpha</taxon>
        <taxon>Osteoglossiformes</taxon>
        <taxon>Mormyridae</taxon>
        <taxon>Paramormyrops</taxon>
    </lineage>
</organism>
<keyword evidence="2" id="KW-1185">Reference proteome</keyword>
<proteinExistence type="predicted"/>
<sequence>MNMIRKRRRPILNRAGRDIIRANSSVRMPLAPRIRRKTRPILASLMTRNRVGDTKYFSIMSANKRPVQKIYIFNAHNQKVHLK</sequence>
<dbReference type="GeneTree" id="ENSGT01150000287619"/>
<evidence type="ECO:0000313" key="2">
    <source>
        <dbReference type="Proteomes" id="UP000261540"/>
    </source>
</evidence>
<protein>
    <submittedName>
        <fullName evidence="1">Uncharacterized protein</fullName>
    </submittedName>
</protein>
<dbReference type="AlphaFoldDB" id="A0A3B3TH06"/>
<evidence type="ECO:0000313" key="1">
    <source>
        <dbReference type="Ensembl" id="ENSPKIP00000041940.1"/>
    </source>
</evidence>
<dbReference type="Ensembl" id="ENSPKIT00000022984.1">
    <property type="protein sequence ID" value="ENSPKIP00000041940.1"/>
    <property type="gene ID" value="ENSPKIG00000018300.1"/>
</dbReference>
<reference evidence="1" key="2">
    <citation type="submission" date="2025-09" db="UniProtKB">
        <authorList>
            <consortium name="Ensembl"/>
        </authorList>
    </citation>
    <scope>IDENTIFICATION</scope>
</reference>
<dbReference type="STRING" id="1676925.ENSPKIP00000041940"/>